<evidence type="ECO:0000256" key="4">
    <source>
        <dbReference type="ARBA" id="ARBA00022692"/>
    </source>
</evidence>
<dbReference type="InterPro" id="IPR045042">
    <property type="entry name" value="YnaI-like"/>
</dbReference>
<evidence type="ECO:0000256" key="7">
    <source>
        <dbReference type="SAM" id="Phobius"/>
    </source>
</evidence>
<feature type="transmembrane region" description="Helical" evidence="7">
    <location>
        <begin position="177"/>
        <end position="201"/>
    </location>
</feature>
<dbReference type="SUPFAM" id="SSF82861">
    <property type="entry name" value="Mechanosensitive channel protein MscS (YggB), transmembrane region"/>
    <property type="match status" value="1"/>
</dbReference>
<evidence type="ECO:0000256" key="6">
    <source>
        <dbReference type="ARBA" id="ARBA00023136"/>
    </source>
</evidence>
<keyword evidence="3" id="KW-1003">Cell membrane</keyword>
<keyword evidence="4 7" id="KW-0812">Transmembrane</keyword>
<dbReference type="SUPFAM" id="SSF50182">
    <property type="entry name" value="Sm-like ribonucleoproteins"/>
    <property type="match status" value="1"/>
</dbReference>
<feature type="transmembrane region" description="Helical" evidence="7">
    <location>
        <begin position="265"/>
        <end position="288"/>
    </location>
</feature>
<evidence type="ECO:0000256" key="2">
    <source>
        <dbReference type="ARBA" id="ARBA00008017"/>
    </source>
</evidence>
<gene>
    <name evidence="10" type="ORF">J0A68_05480</name>
</gene>
<evidence type="ECO:0000256" key="1">
    <source>
        <dbReference type="ARBA" id="ARBA00004651"/>
    </source>
</evidence>
<dbReference type="Pfam" id="PF21082">
    <property type="entry name" value="MS_channel_3rd"/>
    <property type="match status" value="1"/>
</dbReference>
<dbReference type="InterPro" id="IPR011014">
    <property type="entry name" value="MscS_channel_TM-2"/>
</dbReference>
<dbReference type="PANTHER" id="PTHR43634">
    <property type="entry name" value="OW CONDUCTANCE MECHANOSENSITIVE CHANNEL"/>
    <property type="match status" value="1"/>
</dbReference>
<organism evidence="10 11">
    <name type="scientific">Algoriphagus oliviformis</name>
    <dbReference type="NCBI Taxonomy" id="2811231"/>
    <lineage>
        <taxon>Bacteria</taxon>
        <taxon>Pseudomonadati</taxon>
        <taxon>Bacteroidota</taxon>
        <taxon>Cytophagia</taxon>
        <taxon>Cytophagales</taxon>
        <taxon>Cyclobacteriaceae</taxon>
        <taxon>Algoriphagus</taxon>
    </lineage>
</organism>
<evidence type="ECO:0000256" key="3">
    <source>
        <dbReference type="ARBA" id="ARBA00022475"/>
    </source>
</evidence>
<keyword evidence="5 7" id="KW-1133">Transmembrane helix</keyword>
<evidence type="ECO:0000313" key="11">
    <source>
        <dbReference type="Proteomes" id="UP000664317"/>
    </source>
</evidence>
<dbReference type="PANTHER" id="PTHR43634:SF2">
    <property type="entry name" value="LOW CONDUCTANCE MECHANOSENSITIVE CHANNEL YNAI"/>
    <property type="match status" value="1"/>
</dbReference>
<feature type="domain" description="Mechanosensitive ion channel MscS" evidence="8">
    <location>
        <begin position="346"/>
        <end position="411"/>
    </location>
</feature>
<feature type="domain" description="Mechanosensitive ion channel MscS C-terminal" evidence="9">
    <location>
        <begin position="422"/>
        <end position="500"/>
    </location>
</feature>
<feature type="transmembrane region" description="Helical" evidence="7">
    <location>
        <begin position="221"/>
        <end position="245"/>
    </location>
</feature>
<proteinExistence type="inferred from homology"/>
<dbReference type="SUPFAM" id="SSF82689">
    <property type="entry name" value="Mechanosensitive channel protein MscS (YggB), C-terminal domain"/>
    <property type="match status" value="1"/>
</dbReference>
<keyword evidence="11" id="KW-1185">Reference proteome</keyword>
<dbReference type="Pfam" id="PF00924">
    <property type="entry name" value="MS_channel_2nd"/>
    <property type="match status" value="1"/>
</dbReference>
<evidence type="ECO:0000313" key="10">
    <source>
        <dbReference type="EMBL" id="MBN7810395.1"/>
    </source>
</evidence>
<dbReference type="InterPro" id="IPR023408">
    <property type="entry name" value="MscS_beta-dom_sf"/>
</dbReference>
<protein>
    <submittedName>
        <fullName evidence="10">Mechanosensitive ion channel family protein</fullName>
    </submittedName>
</protein>
<dbReference type="Proteomes" id="UP000664317">
    <property type="component" value="Unassembled WGS sequence"/>
</dbReference>
<name>A0ABS3BZW3_9BACT</name>
<feature type="transmembrane region" description="Helical" evidence="7">
    <location>
        <begin position="324"/>
        <end position="344"/>
    </location>
</feature>
<evidence type="ECO:0000256" key="5">
    <source>
        <dbReference type="ARBA" id="ARBA00022989"/>
    </source>
</evidence>
<keyword evidence="6 7" id="KW-0472">Membrane</keyword>
<comment type="similarity">
    <text evidence="2">Belongs to the MscS (TC 1.A.23) family.</text>
</comment>
<dbReference type="InterPro" id="IPR049278">
    <property type="entry name" value="MS_channel_C"/>
</dbReference>
<comment type="caution">
    <text evidence="10">The sequence shown here is derived from an EMBL/GenBank/DDBJ whole genome shotgun (WGS) entry which is preliminary data.</text>
</comment>
<dbReference type="EMBL" id="JAFKCT010000001">
    <property type="protein sequence ID" value="MBN7810395.1"/>
    <property type="molecule type" value="Genomic_DNA"/>
</dbReference>
<dbReference type="Gene3D" id="3.30.70.100">
    <property type="match status" value="1"/>
</dbReference>
<dbReference type="InterPro" id="IPR006685">
    <property type="entry name" value="MscS_channel_2nd"/>
</dbReference>
<dbReference type="Gene3D" id="2.30.30.60">
    <property type="match status" value="1"/>
</dbReference>
<dbReference type="InterPro" id="IPR010920">
    <property type="entry name" value="LSM_dom_sf"/>
</dbReference>
<evidence type="ECO:0000259" key="8">
    <source>
        <dbReference type="Pfam" id="PF00924"/>
    </source>
</evidence>
<evidence type="ECO:0000259" key="9">
    <source>
        <dbReference type="Pfam" id="PF21082"/>
    </source>
</evidence>
<dbReference type="InterPro" id="IPR011066">
    <property type="entry name" value="MscS_channel_C_sf"/>
</dbReference>
<reference evidence="10 11" key="1">
    <citation type="submission" date="2021-03" db="EMBL/GenBank/DDBJ databases">
        <title>novel species isolated from a fishpond in China.</title>
        <authorList>
            <person name="Lu H."/>
            <person name="Cai Z."/>
        </authorList>
    </citation>
    <scope>NUCLEOTIDE SEQUENCE [LARGE SCALE GENOMIC DNA]</scope>
    <source>
        <strain evidence="10 11">H41</strain>
    </source>
</reference>
<dbReference type="RefSeq" id="WP_206577158.1">
    <property type="nucleotide sequence ID" value="NZ_JAFKCT010000001.1"/>
</dbReference>
<comment type="subcellular location">
    <subcellularLocation>
        <location evidence="1">Cell membrane</location>
        <topology evidence="1">Multi-pass membrane protein</topology>
    </subcellularLocation>
</comment>
<accession>A0ABS3BZW3</accession>
<dbReference type="Gene3D" id="1.10.287.1260">
    <property type="match status" value="1"/>
</dbReference>
<sequence>MQKTLLLLVLSFFTFTRLAYSQLISDAHELSQLEEGVNLSSPYHATLSFFHNLDRDHYYPERAARTLDRKGVDGDPKDLAVKLQQIFEGKGAIIRTSEIPNDPEFADSASGGEKKFYFDRNKLPGIFLEKIGNQWKFSSFSVAQIEDLHEETYPFGTDRLLNILPKIGTSEYLGLQLWQLVGLGILIVLTFLAHLVFTFLVDKGLIYLTRRLGYGYIGENYLLPIAKITSFYLIVVVLSLLMRVLQLPAEIWSWVVMVFNTLKPFLITVIFYKIVDIVAAYFGSLAARTESSLDDQLVPLVRKSLKALVILVGTLFILRDGLNFDIIPFLTGLSIGGVAIALAAQDTIKNFFGSIMIFIDKPFQVGDWVTSGDIDGTVEEVGFRSTRIRTFRNSVMYVPNGKIADSVVDNHGLRKYRRFYTTLTVTYDTPPALIEEFVKGLRAIVLAHPDTRKDYFNIYFNNLSAYSQDIMFYVFFEVPGWPEELNARHELLIQIVKLANSLGVRFAFPTQTLHMESFPEKKGLVPEYPGQPSYEEGLKKFLATELNRKAD</sequence>